<dbReference type="OrthoDB" id="62420at2"/>
<dbReference type="GO" id="GO:0005886">
    <property type="term" value="C:plasma membrane"/>
    <property type="evidence" value="ECO:0007669"/>
    <property type="project" value="UniProtKB-SubCell"/>
</dbReference>
<feature type="transmembrane region" description="Helical" evidence="10">
    <location>
        <begin position="400"/>
        <end position="418"/>
    </location>
</feature>
<dbReference type="AlphaFoldDB" id="A0A1T4M6G0"/>
<feature type="transmembrane region" description="Helical" evidence="10">
    <location>
        <begin position="424"/>
        <end position="446"/>
    </location>
</feature>
<keyword evidence="7" id="KW-0406">Ion transport</keyword>
<evidence type="ECO:0000313" key="12">
    <source>
        <dbReference type="Proteomes" id="UP000190395"/>
    </source>
</evidence>
<evidence type="ECO:0000256" key="8">
    <source>
        <dbReference type="ARBA" id="ARBA00023136"/>
    </source>
</evidence>
<evidence type="ECO:0000256" key="5">
    <source>
        <dbReference type="ARBA" id="ARBA00022692"/>
    </source>
</evidence>
<feature type="transmembrane region" description="Helical" evidence="10">
    <location>
        <begin position="326"/>
        <end position="351"/>
    </location>
</feature>
<reference evidence="11 12" key="1">
    <citation type="submission" date="2017-02" db="EMBL/GenBank/DDBJ databases">
        <authorList>
            <person name="Peterson S.W."/>
        </authorList>
    </citation>
    <scope>NUCLEOTIDE SEQUENCE [LARGE SCALE GENOMIC DNA]</scope>
    <source>
        <strain evidence="11 12">ATCC BAA-909</strain>
    </source>
</reference>
<evidence type="ECO:0000256" key="6">
    <source>
        <dbReference type="ARBA" id="ARBA00022989"/>
    </source>
</evidence>
<evidence type="ECO:0000256" key="1">
    <source>
        <dbReference type="ARBA" id="ARBA00004651"/>
    </source>
</evidence>
<evidence type="ECO:0000313" key="11">
    <source>
        <dbReference type="EMBL" id="SJZ62314.1"/>
    </source>
</evidence>
<keyword evidence="2" id="KW-0813">Transport</keyword>
<evidence type="ECO:0000256" key="7">
    <source>
        <dbReference type="ARBA" id="ARBA00023065"/>
    </source>
</evidence>
<gene>
    <name evidence="11" type="ORF">SAMN02745152_00768</name>
</gene>
<evidence type="ECO:0000256" key="10">
    <source>
        <dbReference type="SAM" id="Phobius"/>
    </source>
</evidence>
<name>A0A1T4M6G0_9SPIR</name>
<organism evidence="11 12">
    <name type="scientific">Treponema berlinense</name>
    <dbReference type="NCBI Taxonomy" id="225004"/>
    <lineage>
        <taxon>Bacteria</taxon>
        <taxon>Pseudomonadati</taxon>
        <taxon>Spirochaetota</taxon>
        <taxon>Spirochaetia</taxon>
        <taxon>Spirochaetales</taxon>
        <taxon>Treponemataceae</taxon>
        <taxon>Treponema</taxon>
    </lineage>
</organism>
<feature type="transmembrane region" description="Helical" evidence="10">
    <location>
        <begin position="142"/>
        <end position="162"/>
    </location>
</feature>
<evidence type="ECO:0000256" key="3">
    <source>
        <dbReference type="ARBA" id="ARBA00022449"/>
    </source>
</evidence>
<comment type="subcellular location">
    <subcellularLocation>
        <location evidence="1">Cell membrane</location>
        <topology evidence="1">Multi-pass membrane protein</topology>
    </subcellularLocation>
</comment>
<feature type="transmembrane region" description="Helical" evidence="10">
    <location>
        <begin position="25"/>
        <end position="46"/>
    </location>
</feature>
<feature type="transmembrane region" description="Helical" evidence="10">
    <location>
        <begin position="102"/>
        <end position="122"/>
    </location>
</feature>
<dbReference type="GeneID" id="303367029"/>
<keyword evidence="5 10" id="KW-0812">Transmembrane</keyword>
<keyword evidence="4" id="KW-1003">Cell membrane</keyword>
<dbReference type="Pfam" id="PF01554">
    <property type="entry name" value="MatE"/>
    <property type="match status" value="2"/>
</dbReference>
<evidence type="ECO:0000256" key="9">
    <source>
        <dbReference type="ARBA" id="ARBA00031636"/>
    </source>
</evidence>
<dbReference type="RefSeq" id="WP_078930522.1">
    <property type="nucleotide sequence ID" value="NZ_FUXC01000003.1"/>
</dbReference>
<dbReference type="STRING" id="225004.SAMN02745152_00768"/>
<keyword evidence="6 10" id="KW-1133">Transmembrane helix</keyword>
<dbReference type="PANTHER" id="PTHR43298">
    <property type="entry name" value="MULTIDRUG RESISTANCE PROTEIN NORM-RELATED"/>
    <property type="match status" value="1"/>
</dbReference>
<proteinExistence type="predicted"/>
<keyword evidence="3" id="KW-0050">Antiport</keyword>
<dbReference type="GO" id="GO:0015297">
    <property type="term" value="F:antiporter activity"/>
    <property type="evidence" value="ECO:0007669"/>
    <property type="project" value="UniProtKB-KW"/>
</dbReference>
<sequence>MDRNFDLSELLNRNSAVSLKKQIGFVWHLSIPGMMAQLSSILMQYIDAAMVGFLGARQSASIGLVASSTWVLGSLLHALCIGFTVQMAHLVGAGEKSKTKNLLFNALLTCICFSLFLLLLGTGISFKLPLWLGASDEIYSDAFWYFLIFCLSAPFYEIVYLLGGMQQCSGNMKLPGILNALMCLLDIVFNFLFIFVLNLGVKGAALGSACSALSVALLFLYFTLFKSEYLKFTGHKGFFFDGNVIKKAVKLAAPVALESSAFSGALVVVTKMVSPLGAVSLAANSFATTAESLCYMPGYGISEAATTLVGQSFGAKRRDLVRSFSWITVFYGIVLMTVSGLAMYFACPLIFKFITPDPAIRALSVEVLRIELFAEPLFGASIVAMGALRGKGDTLVPSILNLFSLWVVRLSLSFVLVKNYALKGIWFAMAVELCFRGLIMLARLAFGKNKKA</sequence>
<dbReference type="PANTHER" id="PTHR43298:SF2">
    <property type="entry name" value="FMN_FAD EXPORTER YEEO-RELATED"/>
    <property type="match status" value="1"/>
</dbReference>
<feature type="transmembrane region" description="Helical" evidence="10">
    <location>
        <begin position="66"/>
        <end position="90"/>
    </location>
</feature>
<dbReference type="GO" id="GO:0042910">
    <property type="term" value="F:xenobiotic transmembrane transporter activity"/>
    <property type="evidence" value="ECO:0007669"/>
    <property type="project" value="InterPro"/>
</dbReference>
<evidence type="ECO:0000256" key="2">
    <source>
        <dbReference type="ARBA" id="ARBA00022448"/>
    </source>
</evidence>
<dbReference type="InterPro" id="IPR048279">
    <property type="entry name" value="MdtK-like"/>
</dbReference>
<feature type="transmembrane region" description="Helical" evidence="10">
    <location>
        <begin position="203"/>
        <end position="224"/>
    </location>
</feature>
<keyword evidence="8 10" id="KW-0472">Membrane</keyword>
<keyword evidence="12" id="KW-1185">Reference proteome</keyword>
<protein>
    <recommendedName>
        <fullName evidence="9">Multidrug-efflux transporter</fullName>
    </recommendedName>
</protein>
<feature type="transmembrane region" description="Helical" evidence="10">
    <location>
        <begin position="174"/>
        <end position="197"/>
    </location>
</feature>
<dbReference type="PIRSF" id="PIRSF006603">
    <property type="entry name" value="DinF"/>
    <property type="match status" value="1"/>
</dbReference>
<dbReference type="CDD" id="cd13137">
    <property type="entry name" value="MATE_NorM_like"/>
    <property type="match status" value="1"/>
</dbReference>
<dbReference type="InterPro" id="IPR050222">
    <property type="entry name" value="MATE_MdtK"/>
</dbReference>
<accession>A0A1T4M6G0</accession>
<dbReference type="NCBIfam" id="TIGR00797">
    <property type="entry name" value="matE"/>
    <property type="match status" value="1"/>
</dbReference>
<dbReference type="InterPro" id="IPR002528">
    <property type="entry name" value="MATE_fam"/>
</dbReference>
<evidence type="ECO:0000256" key="4">
    <source>
        <dbReference type="ARBA" id="ARBA00022475"/>
    </source>
</evidence>
<dbReference type="GO" id="GO:0006811">
    <property type="term" value="P:monoatomic ion transport"/>
    <property type="evidence" value="ECO:0007669"/>
    <property type="project" value="UniProtKB-KW"/>
</dbReference>
<dbReference type="Proteomes" id="UP000190395">
    <property type="component" value="Unassembled WGS sequence"/>
</dbReference>
<dbReference type="EMBL" id="FUXC01000003">
    <property type="protein sequence ID" value="SJZ62314.1"/>
    <property type="molecule type" value="Genomic_DNA"/>
</dbReference>